<name>A0A2G5SXH4_9PELO</name>
<reference evidence="2" key="1">
    <citation type="submission" date="2017-10" db="EMBL/GenBank/DDBJ databases">
        <title>Rapid genome shrinkage in a self-fertile nematode reveals novel sperm competition proteins.</title>
        <authorList>
            <person name="Yin D."/>
            <person name="Schwarz E.M."/>
            <person name="Thomas C.G."/>
            <person name="Felde R.L."/>
            <person name="Korf I.F."/>
            <person name="Cutter A.D."/>
            <person name="Schartner C.M."/>
            <person name="Ralston E.J."/>
            <person name="Meyer B.J."/>
            <person name="Haag E.S."/>
        </authorList>
    </citation>
    <scope>NUCLEOTIDE SEQUENCE [LARGE SCALE GENOMIC DNA]</scope>
    <source>
        <strain evidence="2">JU1422</strain>
    </source>
</reference>
<evidence type="ECO:0000313" key="2">
    <source>
        <dbReference type="Proteomes" id="UP000230233"/>
    </source>
</evidence>
<dbReference type="Proteomes" id="UP000230233">
    <property type="component" value="Chromosome X"/>
</dbReference>
<protein>
    <submittedName>
        <fullName evidence="1">Uncharacterized protein</fullName>
    </submittedName>
</protein>
<sequence length="81" mass="9839">MCQHKTRSMLFKLRADLDRLHEKATHCLARLENPDDLEKKCHINQIMQKIRRFQPLEFNKATIKEVRILMEDWIDDIIHIN</sequence>
<comment type="caution">
    <text evidence="1">The sequence shown here is derived from an EMBL/GenBank/DDBJ whole genome shotgun (WGS) entry which is preliminary data.</text>
</comment>
<keyword evidence="2" id="KW-1185">Reference proteome</keyword>
<accession>A0A2G5SXH4</accession>
<dbReference type="AlphaFoldDB" id="A0A2G5SXH4"/>
<proteinExistence type="predicted"/>
<gene>
    <name evidence="1" type="primary">Cnig_chr_X.g25223</name>
    <name evidence="1" type="ORF">B9Z55_025223</name>
</gene>
<dbReference type="EMBL" id="PDUG01000006">
    <property type="protein sequence ID" value="PIC19825.1"/>
    <property type="molecule type" value="Genomic_DNA"/>
</dbReference>
<organism evidence="1 2">
    <name type="scientific">Caenorhabditis nigoni</name>
    <dbReference type="NCBI Taxonomy" id="1611254"/>
    <lineage>
        <taxon>Eukaryota</taxon>
        <taxon>Metazoa</taxon>
        <taxon>Ecdysozoa</taxon>
        <taxon>Nematoda</taxon>
        <taxon>Chromadorea</taxon>
        <taxon>Rhabditida</taxon>
        <taxon>Rhabditina</taxon>
        <taxon>Rhabditomorpha</taxon>
        <taxon>Rhabditoidea</taxon>
        <taxon>Rhabditidae</taxon>
        <taxon>Peloderinae</taxon>
        <taxon>Caenorhabditis</taxon>
    </lineage>
</organism>
<evidence type="ECO:0000313" key="1">
    <source>
        <dbReference type="EMBL" id="PIC19825.1"/>
    </source>
</evidence>